<proteinExistence type="predicted"/>
<sequence>MNRRRFSSARVFQTSNYDADITAVSGLRSRVQKIRVVLAGDHRCTGLTMSGPDNDPELVAKVCAYLTMERRLRTVVPKFNGDYDKWDEFCRKFDALVHADTRLTDAQKFGYLRRALTGPASQLISSIDFKPENYGLAWRTINDRFRNSRELKQYHIGEIFNRKQMSENSSQELRELIDAFDKNLSALGGLQAAPVGSWDLFTVHLLKSKLTPFLRKKCERRAASSTSAEDEKLSDVMRFLRGMVTSLANDESSRRRDGWKKLCPMCQGNHELAECRHFVELDAYARINAALKLDCCFNCLMPGHDELACKRAPACAICDKQHHELLHLRINQSLLQLPPKVVNKAAAVPASIKNNDIGNPLVDKIASMIFKSALRPTALVYLYDHRGELHECRALLDSDSQQHWISRDACRRLGLDRRVCGWNAERRELAEVKLRSRLGDFETRMLCRVTSKLDRARSPRFRWRQRERCAQIPRSMQLADPRFDRPSGVDMVIGAKQFYRLLASYKRIKINRDRLVLQESVLGWIVMGVARDGEASNERTLPCNIM</sequence>
<dbReference type="PANTHER" id="PTHR47331:SF1">
    <property type="entry name" value="GAG-LIKE PROTEIN"/>
    <property type="match status" value="1"/>
</dbReference>
<keyword evidence="2" id="KW-1185">Reference proteome</keyword>
<gene>
    <name evidence="1" type="ORF">TKK_018053</name>
</gene>
<dbReference type="Pfam" id="PF03564">
    <property type="entry name" value="DUF1759"/>
    <property type="match status" value="1"/>
</dbReference>
<dbReference type="Proteomes" id="UP001627154">
    <property type="component" value="Unassembled WGS sequence"/>
</dbReference>
<dbReference type="EMBL" id="JBJJXI010000146">
    <property type="protein sequence ID" value="KAL3386559.1"/>
    <property type="molecule type" value="Genomic_DNA"/>
</dbReference>
<reference evidence="1 2" key="1">
    <citation type="journal article" date="2024" name="bioRxiv">
        <title>A reference genome for Trichogramma kaykai: A tiny desert-dwelling parasitoid wasp with competing sex-ratio distorters.</title>
        <authorList>
            <person name="Culotta J."/>
            <person name="Lindsey A.R."/>
        </authorList>
    </citation>
    <scope>NUCLEOTIDE SEQUENCE [LARGE SCALE GENOMIC DNA]</scope>
    <source>
        <strain evidence="1 2">KSX58</strain>
    </source>
</reference>
<accession>A0ABD2W1H9</accession>
<name>A0ABD2W1H9_9HYME</name>
<dbReference type="AlphaFoldDB" id="A0ABD2W1H9"/>
<evidence type="ECO:0008006" key="3">
    <source>
        <dbReference type="Google" id="ProtNLM"/>
    </source>
</evidence>
<evidence type="ECO:0000313" key="2">
    <source>
        <dbReference type="Proteomes" id="UP001627154"/>
    </source>
</evidence>
<comment type="caution">
    <text evidence="1">The sequence shown here is derived from an EMBL/GenBank/DDBJ whole genome shotgun (WGS) entry which is preliminary data.</text>
</comment>
<dbReference type="PANTHER" id="PTHR47331">
    <property type="entry name" value="PHD-TYPE DOMAIN-CONTAINING PROTEIN"/>
    <property type="match status" value="1"/>
</dbReference>
<protein>
    <recommendedName>
        <fullName evidence="3">Peptidase aspartic putative domain-containing protein</fullName>
    </recommendedName>
</protein>
<evidence type="ECO:0000313" key="1">
    <source>
        <dbReference type="EMBL" id="KAL3386559.1"/>
    </source>
</evidence>
<dbReference type="InterPro" id="IPR005312">
    <property type="entry name" value="DUF1759"/>
</dbReference>
<organism evidence="1 2">
    <name type="scientific">Trichogramma kaykai</name>
    <dbReference type="NCBI Taxonomy" id="54128"/>
    <lineage>
        <taxon>Eukaryota</taxon>
        <taxon>Metazoa</taxon>
        <taxon>Ecdysozoa</taxon>
        <taxon>Arthropoda</taxon>
        <taxon>Hexapoda</taxon>
        <taxon>Insecta</taxon>
        <taxon>Pterygota</taxon>
        <taxon>Neoptera</taxon>
        <taxon>Endopterygota</taxon>
        <taxon>Hymenoptera</taxon>
        <taxon>Apocrita</taxon>
        <taxon>Proctotrupomorpha</taxon>
        <taxon>Chalcidoidea</taxon>
        <taxon>Trichogrammatidae</taxon>
        <taxon>Trichogramma</taxon>
    </lineage>
</organism>